<evidence type="ECO:0000259" key="3">
    <source>
        <dbReference type="Pfam" id="PF01551"/>
    </source>
</evidence>
<feature type="compositionally biased region" description="Low complexity" evidence="2">
    <location>
        <begin position="195"/>
        <end position="213"/>
    </location>
</feature>
<dbReference type="PANTHER" id="PTHR21666">
    <property type="entry name" value="PEPTIDASE-RELATED"/>
    <property type="match status" value="1"/>
</dbReference>
<sequence length="237" mass="25116">MNTRFYRIVLVLFIVFSIGLALYSVANAESEPNPDRCPTPPNRPSLVNPAGGRTVNCYGCGQVNFGHWDSFYNEFYAADFPGSFEVTAAAGGTLKEDLRLDGVLWIDHGGGWYTKYAHLSVIEEAKIGNPVDSGEKIGWSGTVGCGDCGAHLHFELRHGDDDPATNSGWSYAIPELYPEGGNGVCDGTIPTPTAIADPTAVPTPIPTATADPTANDHDPPTGGIVDAPIAANQHVDD</sequence>
<dbReference type="Pfam" id="PF01551">
    <property type="entry name" value="Peptidase_M23"/>
    <property type="match status" value="1"/>
</dbReference>
<gene>
    <name evidence="4" type="ORF">CO179_02540</name>
</gene>
<accession>A0A2M7X2I1</accession>
<keyword evidence="1" id="KW-0732">Signal</keyword>
<dbReference type="SUPFAM" id="SSF51261">
    <property type="entry name" value="Duplicated hybrid motif"/>
    <property type="match status" value="1"/>
</dbReference>
<evidence type="ECO:0000256" key="2">
    <source>
        <dbReference type="SAM" id="MobiDB-lite"/>
    </source>
</evidence>
<feature type="region of interest" description="Disordered" evidence="2">
    <location>
        <begin position="195"/>
        <end position="237"/>
    </location>
</feature>
<dbReference type="PANTHER" id="PTHR21666:SF289">
    <property type="entry name" value="L-ALA--D-GLU ENDOPEPTIDASE"/>
    <property type="match status" value="1"/>
</dbReference>
<dbReference type="InterPro" id="IPR011055">
    <property type="entry name" value="Dup_hybrid_motif"/>
</dbReference>
<dbReference type="Gene3D" id="2.70.70.10">
    <property type="entry name" value="Glucose Permease (Domain IIA)"/>
    <property type="match status" value="1"/>
</dbReference>
<dbReference type="AlphaFoldDB" id="A0A2M7X2I1"/>
<evidence type="ECO:0000313" key="4">
    <source>
        <dbReference type="EMBL" id="PJA40348.1"/>
    </source>
</evidence>
<dbReference type="GO" id="GO:0004222">
    <property type="term" value="F:metalloendopeptidase activity"/>
    <property type="evidence" value="ECO:0007669"/>
    <property type="project" value="TreeGrafter"/>
</dbReference>
<dbReference type="CDD" id="cd12797">
    <property type="entry name" value="M23_peptidase"/>
    <property type="match status" value="1"/>
</dbReference>
<protein>
    <recommendedName>
        <fullName evidence="3">M23ase beta-sheet core domain-containing protein</fullName>
    </recommendedName>
</protein>
<dbReference type="InterPro" id="IPR050570">
    <property type="entry name" value="Cell_wall_metabolism_enzyme"/>
</dbReference>
<feature type="domain" description="M23ase beta-sheet core" evidence="3">
    <location>
        <begin position="85"/>
        <end position="160"/>
    </location>
</feature>
<name>A0A2M7X2I1_UNCKA</name>
<comment type="caution">
    <text evidence="4">The sequence shown here is derived from an EMBL/GenBank/DDBJ whole genome shotgun (WGS) entry which is preliminary data.</text>
</comment>
<dbReference type="EMBL" id="PFWZ01000088">
    <property type="protein sequence ID" value="PJA40348.1"/>
    <property type="molecule type" value="Genomic_DNA"/>
</dbReference>
<evidence type="ECO:0000256" key="1">
    <source>
        <dbReference type="ARBA" id="ARBA00022729"/>
    </source>
</evidence>
<dbReference type="Proteomes" id="UP000231195">
    <property type="component" value="Unassembled WGS sequence"/>
</dbReference>
<reference evidence="5" key="1">
    <citation type="submission" date="2017-09" db="EMBL/GenBank/DDBJ databases">
        <title>Depth-based differentiation of microbial function through sediment-hosted aquifers and enrichment of novel symbionts in the deep terrestrial subsurface.</title>
        <authorList>
            <person name="Probst A.J."/>
            <person name="Ladd B."/>
            <person name="Jarett J.K."/>
            <person name="Geller-Mcgrath D.E."/>
            <person name="Sieber C.M.K."/>
            <person name="Emerson J.B."/>
            <person name="Anantharaman K."/>
            <person name="Thomas B.C."/>
            <person name="Malmstrom R."/>
            <person name="Stieglmeier M."/>
            <person name="Klingl A."/>
            <person name="Woyke T."/>
            <person name="Ryan C.M."/>
            <person name="Banfield J.F."/>
        </authorList>
    </citation>
    <scope>NUCLEOTIDE SEQUENCE [LARGE SCALE GENOMIC DNA]</scope>
</reference>
<organism evidence="4 5">
    <name type="scientific">candidate division WWE3 bacterium CG_4_9_14_3_um_filter_39_7</name>
    <dbReference type="NCBI Taxonomy" id="1975080"/>
    <lineage>
        <taxon>Bacteria</taxon>
        <taxon>Katanobacteria</taxon>
    </lineage>
</organism>
<evidence type="ECO:0000313" key="5">
    <source>
        <dbReference type="Proteomes" id="UP000231195"/>
    </source>
</evidence>
<dbReference type="InterPro" id="IPR016047">
    <property type="entry name" value="M23ase_b-sheet_dom"/>
</dbReference>
<proteinExistence type="predicted"/>